<dbReference type="Proteomes" id="UP000247409">
    <property type="component" value="Unassembled WGS sequence"/>
</dbReference>
<dbReference type="EMBL" id="NBIV01000214">
    <property type="protein sequence ID" value="PXF41485.1"/>
    <property type="molecule type" value="Genomic_DNA"/>
</dbReference>
<dbReference type="AlphaFoldDB" id="A0A2V3IHC0"/>
<accession>A0A2V3IHC0</accession>
<reference evidence="3 4" key="1">
    <citation type="journal article" date="2018" name="Mol. Biol. Evol.">
        <title>Analysis of the draft genome of the red seaweed Gracilariopsis chorda provides insights into genome size evolution in Rhodophyta.</title>
        <authorList>
            <person name="Lee J."/>
            <person name="Yang E.C."/>
            <person name="Graf L."/>
            <person name="Yang J.H."/>
            <person name="Qiu H."/>
            <person name="Zel Zion U."/>
            <person name="Chan C.X."/>
            <person name="Stephens T.G."/>
            <person name="Weber A.P.M."/>
            <person name="Boo G.H."/>
            <person name="Boo S.M."/>
            <person name="Kim K.M."/>
            <person name="Shin Y."/>
            <person name="Jung M."/>
            <person name="Lee S.J."/>
            <person name="Yim H.S."/>
            <person name="Lee J.H."/>
            <person name="Bhattacharya D."/>
            <person name="Yoon H.S."/>
        </authorList>
    </citation>
    <scope>NUCLEOTIDE SEQUENCE [LARGE SCALE GENOMIC DNA]</scope>
    <source>
        <strain evidence="3 4">SKKU-2015</strain>
        <tissue evidence="3">Whole body</tissue>
    </source>
</reference>
<organism evidence="3 4">
    <name type="scientific">Gracilariopsis chorda</name>
    <dbReference type="NCBI Taxonomy" id="448386"/>
    <lineage>
        <taxon>Eukaryota</taxon>
        <taxon>Rhodophyta</taxon>
        <taxon>Florideophyceae</taxon>
        <taxon>Rhodymeniophycidae</taxon>
        <taxon>Gracilariales</taxon>
        <taxon>Gracilariaceae</taxon>
        <taxon>Gracilariopsis</taxon>
    </lineage>
</organism>
<evidence type="ECO:0000313" key="4">
    <source>
        <dbReference type="Proteomes" id="UP000247409"/>
    </source>
</evidence>
<evidence type="ECO:0000313" key="2">
    <source>
        <dbReference type="EMBL" id="PXF39848.1"/>
    </source>
</evidence>
<evidence type="ECO:0000313" key="3">
    <source>
        <dbReference type="EMBL" id="PXF41485.1"/>
    </source>
</evidence>
<name>A0A2V3IHC0_9FLOR</name>
<gene>
    <name evidence="3" type="ORF">BWQ96_08792</name>
    <name evidence="2" type="ORF">BWQ96_10444</name>
    <name evidence="1" type="ORF">BWQ96_10873</name>
</gene>
<sequence>MITVVKVITDNTPENLELVRVRMAFDMAFDVTRTKAHAMARVTRASYCSSTL</sequence>
<dbReference type="EMBL" id="NBIV01000986">
    <property type="protein sequence ID" value="PXF39441.1"/>
    <property type="molecule type" value="Genomic_DNA"/>
</dbReference>
<protein>
    <submittedName>
        <fullName evidence="3">Uncharacterized protein</fullName>
    </submittedName>
</protein>
<dbReference type="EMBL" id="NBIV01000421">
    <property type="protein sequence ID" value="PXF39848.1"/>
    <property type="molecule type" value="Genomic_DNA"/>
</dbReference>
<comment type="caution">
    <text evidence="3">The sequence shown here is derived from an EMBL/GenBank/DDBJ whole genome shotgun (WGS) entry which is preliminary data.</text>
</comment>
<keyword evidence="4" id="KW-1185">Reference proteome</keyword>
<evidence type="ECO:0000313" key="1">
    <source>
        <dbReference type="EMBL" id="PXF39441.1"/>
    </source>
</evidence>
<proteinExistence type="predicted"/>